<dbReference type="EMBL" id="AP027070">
    <property type="protein sequence ID" value="BDU62594.1"/>
    <property type="molecule type" value="Genomic_DNA"/>
</dbReference>
<dbReference type="NCBIfam" id="NF033855">
    <property type="entry name" value="tRNA_MNMC2"/>
    <property type="match status" value="1"/>
</dbReference>
<dbReference type="InterPro" id="IPR029063">
    <property type="entry name" value="SAM-dependent_MTases_sf"/>
</dbReference>
<gene>
    <name evidence="2" type="ORF">BOFE_01340</name>
</gene>
<evidence type="ECO:0000313" key="2">
    <source>
        <dbReference type="EMBL" id="BDU62594.1"/>
    </source>
</evidence>
<dbReference type="GO" id="GO:0032259">
    <property type="term" value="P:methylation"/>
    <property type="evidence" value="ECO:0007669"/>
    <property type="project" value="UniProtKB-KW"/>
</dbReference>
<protein>
    <submittedName>
        <fullName evidence="2">tRNA (5-aminomethyl-2-thiouridylate) methyltransferase</fullName>
    </submittedName>
</protein>
<organism evidence="2 3">
    <name type="scientific">Candidatus Borrelia fainii</name>
    <dbReference type="NCBI Taxonomy" id="2518322"/>
    <lineage>
        <taxon>Bacteria</taxon>
        <taxon>Pseudomonadati</taxon>
        <taxon>Spirochaetota</taxon>
        <taxon>Spirochaetia</taxon>
        <taxon>Spirochaetales</taxon>
        <taxon>Borreliaceae</taxon>
        <taxon>Borrelia</taxon>
    </lineage>
</organism>
<dbReference type="PANTHER" id="PTHR39963">
    <property type="entry name" value="SLL0983 PROTEIN"/>
    <property type="match status" value="1"/>
</dbReference>
<dbReference type="SUPFAM" id="SSF53335">
    <property type="entry name" value="S-adenosyl-L-methionine-dependent methyltransferases"/>
    <property type="match status" value="1"/>
</dbReference>
<sequence>MIYSFVILLMNKLIFKDKTIYSSKFKDIYYNPQYGLEESIYVFIKGCELDTDLTDLQSATIAELGFGTGLNLIALLKYLKENKLKTKINYYSIEKFPLKKEQIKKVSQFFSKDINYFKTLLKKYPNAPKKNIKYKITNNINLKILVGEAKEKLKELPKYIDYWFLDGFSPIKNPKMWNKEIFTIIAKKSKIGAKLSTFSAARIVKDGLKLANFNYSRIKGFNNKKHMIKAQKKQ</sequence>
<keyword evidence="3" id="KW-1185">Reference proteome</keyword>
<dbReference type="GO" id="GO:0008168">
    <property type="term" value="F:methyltransferase activity"/>
    <property type="evidence" value="ECO:0007669"/>
    <property type="project" value="UniProtKB-KW"/>
</dbReference>
<name>A0ABM8DJ90_9SPIR</name>
<dbReference type="Proteomes" id="UP001317516">
    <property type="component" value="Chromosome"/>
</dbReference>
<dbReference type="InterPro" id="IPR008471">
    <property type="entry name" value="MnmC-like_methylTransf"/>
</dbReference>
<dbReference type="InterPro" id="IPR047785">
    <property type="entry name" value="tRNA_MNMC2"/>
</dbReference>
<keyword evidence="2" id="KW-0808">Transferase</keyword>
<accession>A0ABM8DJ90</accession>
<dbReference type="Gene3D" id="3.40.50.150">
    <property type="entry name" value="Vaccinia Virus protein VP39"/>
    <property type="match status" value="1"/>
</dbReference>
<evidence type="ECO:0000259" key="1">
    <source>
        <dbReference type="Pfam" id="PF05430"/>
    </source>
</evidence>
<reference evidence="2 3" key="1">
    <citation type="submission" date="2022-11" db="EMBL/GenBank/DDBJ databases">
        <title>Genome sequence of clinical isolate of the human pathogenic Borrelia fainii.</title>
        <authorList>
            <person name="Itokawa K."/>
            <person name="Sato K."/>
            <person name="Qiu Y."/>
        </authorList>
    </citation>
    <scope>NUCLEOTIDE SEQUENCE [LARGE SCALE GENOMIC DNA]</scope>
    <source>
        <strain evidence="2 3">Qtaro</strain>
    </source>
</reference>
<dbReference type="Pfam" id="PF05430">
    <property type="entry name" value="Methyltransf_30"/>
    <property type="match status" value="1"/>
</dbReference>
<keyword evidence="2" id="KW-0489">Methyltransferase</keyword>
<dbReference type="PANTHER" id="PTHR39963:SF1">
    <property type="entry name" value="MNMC-LIKE METHYLTRANSFERASE DOMAIN-CONTAINING PROTEIN"/>
    <property type="match status" value="1"/>
</dbReference>
<feature type="domain" description="MnmC-like methyltransferase" evidence="1">
    <location>
        <begin position="116"/>
        <end position="233"/>
    </location>
</feature>
<evidence type="ECO:0000313" key="3">
    <source>
        <dbReference type="Proteomes" id="UP001317516"/>
    </source>
</evidence>
<proteinExistence type="predicted"/>